<dbReference type="Pfam" id="PF25872">
    <property type="entry name" value="HTH_77"/>
    <property type="match status" value="1"/>
</dbReference>
<dbReference type="RefSeq" id="WP_179669925.1">
    <property type="nucleotide sequence ID" value="NZ_JACCFP010000001.1"/>
</dbReference>
<dbReference type="Pfam" id="PF00196">
    <property type="entry name" value="GerE"/>
    <property type="match status" value="1"/>
</dbReference>
<gene>
    <name evidence="2" type="ORF">HNR19_004348</name>
</gene>
<dbReference type="SMART" id="SM00421">
    <property type="entry name" value="HTH_LUXR"/>
    <property type="match status" value="1"/>
</dbReference>
<name>A0A853C6G6_9ACTN</name>
<dbReference type="Gene3D" id="3.40.50.300">
    <property type="entry name" value="P-loop containing nucleotide triphosphate hydrolases"/>
    <property type="match status" value="1"/>
</dbReference>
<dbReference type="PANTHER" id="PTHR47691">
    <property type="entry name" value="REGULATOR-RELATED"/>
    <property type="match status" value="1"/>
</dbReference>
<organism evidence="2 3">
    <name type="scientific">Nocardioides thalensis</name>
    <dbReference type="NCBI Taxonomy" id="1914755"/>
    <lineage>
        <taxon>Bacteria</taxon>
        <taxon>Bacillati</taxon>
        <taxon>Actinomycetota</taxon>
        <taxon>Actinomycetes</taxon>
        <taxon>Propionibacteriales</taxon>
        <taxon>Nocardioidaceae</taxon>
        <taxon>Nocardioides</taxon>
    </lineage>
</organism>
<dbReference type="EMBL" id="JACCFP010000001">
    <property type="protein sequence ID" value="NYJ03650.1"/>
    <property type="molecule type" value="Genomic_DNA"/>
</dbReference>
<evidence type="ECO:0000313" key="3">
    <source>
        <dbReference type="Proteomes" id="UP000530424"/>
    </source>
</evidence>
<dbReference type="PROSITE" id="PS00622">
    <property type="entry name" value="HTH_LUXR_1"/>
    <property type="match status" value="1"/>
</dbReference>
<dbReference type="InterPro" id="IPR000792">
    <property type="entry name" value="Tscrpt_reg_LuxR_C"/>
</dbReference>
<sequence length="908" mass="97790">MAARPRHNLGAPTSAFVGRVEELAGVRALMRRCRLVTLTGVGGCGKSRLADAVCRGILSSERDAPGDGVWWVDLGSVTAPEEVADACLRVYGIRREPDRDPVDTLCTQLADRDLLIGLDTCEHVLDAVADLTDRLLRSAPAVTLLVTSREPLGVAGEAVCRVPSLTAQDAVDLFRLRAQLAAGEAAVDGGDEDVAAICARVDRLPLAIELAASWTRILSPRQLLSGLDDRFRLLTGGSRRAIPRHQTLLASIAWSHDLLTAPEQVVFRRLAVFAGSFDLDGAAAVAGDQGGDSDEVVDLLGRLVDKSLVVCERAEHEVRYRLLDTVRHFGEDRLTAAGELSEVRDRHLEWCARRAESAAADPQDYDSWLASVHALGDNVRAALDWGLGDDEPRGELARRLAAAMVMPWMLTGRTHEGLGILRRALAPARDDALHERLLAGAGLIEMISGPVWEQPAIGAIDPERFVDPVARARGLMVDCFVTFFSDHAACEPRALAATAAAEAAGDGFCRDLSRVLAAFSLTARDRHAEAVAVARPALESSRARRDRFCTGFALCIEQYGAMQTGDLRRSVAIGREMVDEVAPLGDYFAIGTLTSNLTLALTLAGETPAARAIMRPIVQSVQTAPDVDVVGFQVAMGHVCLHDGEWEEALLWFQRGLRRLDHVSVDWTAARSIAGAVEALRRLGRTTEATELLDRGEHLGTAFESPQLRADLLTQRALLVSADDPAAAFDLHHAALAVRRDAGLRVFQPDSLDALVALTTHDHASEQAVRVLAAGSAARAAMGHPRSRTAEGEHDDVVRRLREALGDDTFARAWAEGSDLSLDEAVALVQRSRGARDRPRTGWASLTPTELEVVRLVAAGLSNTAIGQQLFMSRSTVKTHLGHVFEKLGASNRIEVAALASSRPAPQD</sequence>
<dbReference type="InterPro" id="IPR011990">
    <property type="entry name" value="TPR-like_helical_dom_sf"/>
</dbReference>
<dbReference type="CDD" id="cd06170">
    <property type="entry name" value="LuxR_C_like"/>
    <property type="match status" value="1"/>
</dbReference>
<dbReference type="SUPFAM" id="SSF52540">
    <property type="entry name" value="P-loop containing nucleoside triphosphate hydrolases"/>
    <property type="match status" value="1"/>
</dbReference>
<evidence type="ECO:0000313" key="2">
    <source>
        <dbReference type="EMBL" id="NYJ03650.1"/>
    </source>
</evidence>
<dbReference type="InterPro" id="IPR027417">
    <property type="entry name" value="P-loop_NTPase"/>
</dbReference>
<dbReference type="GO" id="GO:0003677">
    <property type="term" value="F:DNA binding"/>
    <property type="evidence" value="ECO:0007669"/>
    <property type="project" value="UniProtKB-KW"/>
</dbReference>
<comment type="caution">
    <text evidence="2">The sequence shown here is derived from an EMBL/GenBank/DDBJ whole genome shotgun (WGS) entry which is preliminary data.</text>
</comment>
<dbReference type="PANTHER" id="PTHR47691:SF3">
    <property type="entry name" value="HTH-TYPE TRANSCRIPTIONAL REGULATOR RV0890C-RELATED"/>
    <property type="match status" value="1"/>
</dbReference>
<accession>A0A853C6G6</accession>
<keyword evidence="3" id="KW-1185">Reference proteome</keyword>
<feature type="domain" description="HTH luxR-type" evidence="1">
    <location>
        <begin position="839"/>
        <end position="904"/>
    </location>
</feature>
<dbReference type="GO" id="GO:0006355">
    <property type="term" value="P:regulation of DNA-templated transcription"/>
    <property type="evidence" value="ECO:0007669"/>
    <property type="project" value="InterPro"/>
</dbReference>
<dbReference type="InterPro" id="IPR058852">
    <property type="entry name" value="HTH_77"/>
</dbReference>
<protein>
    <submittedName>
        <fullName evidence="2">Putative ATPase/DNA-binding CsgD family transcriptional regulator</fullName>
    </submittedName>
</protein>
<dbReference type="SUPFAM" id="SSF48452">
    <property type="entry name" value="TPR-like"/>
    <property type="match status" value="1"/>
</dbReference>
<dbReference type="InterPro" id="IPR016032">
    <property type="entry name" value="Sig_transdc_resp-reg_C-effctor"/>
</dbReference>
<reference evidence="2 3" key="1">
    <citation type="submission" date="2020-07" db="EMBL/GenBank/DDBJ databases">
        <title>Sequencing the genomes of 1000 actinobacteria strains.</title>
        <authorList>
            <person name="Klenk H.-P."/>
        </authorList>
    </citation>
    <scope>NUCLEOTIDE SEQUENCE [LARGE SCALE GENOMIC DNA]</scope>
    <source>
        <strain evidence="2 3">DSM 103833</strain>
    </source>
</reference>
<dbReference type="SUPFAM" id="SSF46894">
    <property type="entry name" value="C-terminal effector domain of the bipartite response regulators"/>
    <property type="match status" value="1"/>
</dbReference>
<proteinExistence type="predicted"/>
<dbReference type="InterPro" id="IPR036388">
    <property type="entry name" value="WH-like_DNA-bd_sf"/>
</dbReference>
<dbReference type="Proteomes" id="UP000530424">
    <property type="component" value="Unassembled WGS sequence"/>
</dbReference>
<keyword evidence="2" id="KW-0238">DNA-binding</keyword>
<dbReference type="PROSITE" id="PS50043">
    <property type="entry name" value="HTH_LUXR_2"/>
    <property type="match status" value="1"/>
</dbReference>
<dbReference type="Gene3D" id="1.25.40.10">
    <property type="entry name" value="Tetratricopeptide repeat domain"/>
    <property type="match status" value="1"/>
</dbReference>
<dbReference type="PRINTS" id="PR00038">
    <property type="entry name" value="HTHLUXR"/>
</dbReference>
<dbReference type="Gene3D" id="1.10.10.10">
    <property type="entry name" value="Winged helix-like DNA-binding domain superfamily/Winged helix DNA-binding domain"/>
    <property type="match status" value="1"/>
</dbReference>
<dbReference type="AlphaFoldDB" id="A0A853C6G6"/>
<evidence type="ECO:0000259" key="1">
    <source>
        <dbReference type="PROSITE" id="PS50043"/>
    </source>
</evidence>